<dbReference type="SUPFAM" id="SSF50630">
    <property type="entry name" value="Acid proteases"/>
    <property type="match status" value="1"/>
</dbReference>
<evidence type="ECO:0000256" key="2">
    <source>
        <dbReference type="ARBA" id="ARBA00022801"/>
    </source>
</evidence>
<evidence type="ECO:0000256" key="3">
    <source>
        <dbReference type="SAM" id="MobiDB-lite"/>
    </source>
</evidence>
<dbReference type="Gene3D" id="2.40.70.10">
    <property type="entry name" value="Acid Proteases"/>
    <property type="match status" value="1"/>
</dbReference>
<keyword evidence="1" id="KW-0645">Protease</keyword>
<evidence type="ECO:0000313" key="6">
    <source>
        <dbReference type="Proteomes" id="UP001603857"/>
    </source>
</evidence>
<dbReference type="PANTHER" id="PTHR47967">
    <property type="entry name" value="OS07G0603500 PROTEIN-RELATED"/>
    <property type="match status" value="1"/>
</dbReference>
<dbReference type="EMBL" id="JBGMDY010000006">
    <property type="protein sequence ID" value="KAL2330936.1"/>
    <property type="molecule type" value="Genomic_DNA"/>
</dbReference>
<keyword evidence="6" id="KW-1185">Reference proteome</keyword>
<dbReference type="InterPro" id="IPR032799">
    <property type="entry name" value="TAXi_C"/>
</dbReference>
<dbReference type="Pfam" id="PF14541">
    <property type="entry name" value="TAXi_C"/>
    <property type="match status" value="1"/>
</dbReference>
<feature type="region of interest" description="Disordered" evidence="3">
    <location>
        <begin position="152"/>
        <end position="187"/>
    </location>
</feature>
<dbReference type="InterPro" id="IPR021109">
    <property type="entry name" value="Peptidase_aspartic_dom_sf"/>
</dbReference>
<dbReference type="AlphaFoldDB" id="A0ABD1M5A4"/>
<reference evidence="5 6" key="1">
    <citation type="submission" date="2024-08" db="EMBL/GenBank/DDBJ databases">
        <title>Insights into the chromosomal genome structure of Flemingia macrophylla.</title>
        <authorList>
            <person name="Ding Y."/>
            <person name="Zhao Y."/>
            <person name="Bi W."/>
            <person name="Wu M."/>
            <person name="Zhao G."/>
            <person name="Gong Y."/>
            <person name="Li W."/>
            <person name="Zhang P."/>
        </authorList>
    </citation>
    <scope>NUCLEOTIDE SEQUENCE [LARGE SCALE GENOMIC DNA]</scope>
    <source>
        <strain evidence="5">DYQJB</strain>
        <tissue evidence="5">Leaf</tissue>
    </source>
</reference>
<organism evidence="5 6">
    <name type="scientific">Flemingia macrophylla</name>
    <dbReference type="NCBI Taxonomy" id="520843"/>
    <lineage>
        <taxon>Eukaryota</taxon>
        <taxon>Viridiplantae</taxon>
        <taxon>Streptophyta</taxon>
        <taxon>Embryophyta</taxon>
        <taxon>Tracheophyta</taxon>
        <taxon>Spermatophyta</taxon>
        <taxon>Magnoliopsida</taxon>
        <taxon>eudicotyledons</taxon>
        <taxon>Gunneridae</taxon>
        <taxon>Pentapetalae</taxon>
        <taxon>rosids</taxon>
        <taxon>fabids</taxon>
        <taxon>Fabales</taxon>
        <taxon>Fabaceae</taxon>
        <taxon>Papilionoideae</taxon>
        <taxon>50 kb inversion clade</taxon>
        <taxon>NPAAA clade</taxon>
        <taxon>indigoferoid/millettioid clade</taxon>
        <taxon>Phaseoleae</taxon>
        <taxon>Flemingia</taxon>
    </lineage>
</organism>
<evidence type="ECO:0000256" key="1">
    <source>
        <dbReference type="ARBA" id="ARBA00022670"/>
    </source>
</evidence>
<feature type="domain" description="Xylanase inhibitor C-terminal" evidence="4">
    <location>
        <begin position="70"/>
        <end position="150"/>
    </location>
</feature>
<feature type="compositionally biased region" description="Basic and acidic residues" evidence="3">
    <location>
        <begin position="152"/>
        <end position="164"/>
    </location>
</feature>
<dbReference type="GO" id="GO:0008233">
    <property type="term" value="F:peptidase activity"/>
    <property type="evidence" value="ECO:0007669"/>
    <property type="project" value="UniProtKB-KW"/>
</dbReference>
<dbReference type="InterPro" id="IPR051708">
    <property type="entry name" value="Plant_Aspart_Prot_A1"/>
</dbReference>
<feature type="compositionally biased region" description="Basic and acidic residues" evidence="3">
    <location>
        <begin position="173"/>
        <end position="187"/>
    </location>
</feature>
<proteinExistence type="predicted"/>
<gene>
    <name evidence="5" type="ORF">Fmac_018517</name>
</gene>
<evidence type="ECO:0000259" key="4">
    <source>
        <dbReference type="Pfam" id="PF14541"/>
    </source>
</evidence>
<dbReference type="PANTHER" id="PTHR47967:SF60">
    <property type="entry name" value="PROTEIN ASPARTIC PROTEASE IN GUARD CELL 1-LIKE"/>
    <property type="match status" value="1"/>
</dbReference>
<keyword evidence="2" id="KW-0378">Hydrolase</keyword>
<dbReference type="GO" id="GO:0006508">
    <property type="term" value="P:proteolysis"/>
    <property type="evidence" value="ECO:0007669"/>
    <property type="project" value="UniProtKB-KW"/>
</dbReference>
<name>A0ABD1M5A4_9FABA</name>
<evidence type="ECO:0000313" key="5">
    <source>
        <dbReference type="EMBL" id="KAL2330936.1"/>
    </source>
</evidence>
<protein>
    <recommendedName>
        <fullName evidence="4">Xylanase inhibitor C-terminal domain-containing protein</fullName>
    </recommendedName>
</protein>
<dbReference type="Gene3D" id="3.80.10.10">
    <property type="entry name" value="Ribonuclease Inhibitor"/>
    <property type="match status" value="1"/>
</dbReference>
<sequence>MGLKASIANQPFNSLENCCRKDLSNTTSFSYCLVDHESDAVSTLEFDTLLPRNAVIALLLRNPELDTFCYIGLKGISIGGEALEVPNASFEVDTTADGDIIVDSGMTVRRLRSEVYEKLREAFVRGTKGLAKAKGLSNSLFDTCYDLSSRDSVEEERRRKDEERKKKKKGKRKKEEREMKREERRNNDTVSKPFFYKQLKGPIPHGFGKEMNSLEDLDFSYNKLQGDLPSLFGNYVDCKA</sequence>
<comment type="caution">
    <text evidence="5">The sequence shown here is derived from an EMBL/GenBank/DDBJ whole genome shotgun (WGS) entry which is preliminary data.</text>
</comment>
<dbReference type="Proteomes" id="UP001603857">
    <property type="component" value="Unassembled WGS sequence"/>
</dbReference>
<dbReference type="InterPro" id="IPR032675">
    <property type="entry name" value="LRR_dom_sf"/>
</dbReference>
<accession>A0ABD1M5A4</accession>